<evidence type="ECO:0000259" key="2">
    <source>
        <dbReference type="Pfam" id="PF13649"/>
    </source>
</evidence>
<comment type="caution">
    <text evidence="3">The sequence shown here is derived from an EMBL/GenBank/DDBJ whole genome shotgun (WGS) entry which is preliminary data.</text>
</comment>
<gene>
    <name evidence="3" type="ORF">HGP28_03085</name>
</gene>
<dbReference type="InterPro" id="IPR029063">
    <property type="entry name" value="SAM-dependent_MTases_sf"/>
</dbReference>
<keyword evidence="3" id="KW-0489">Methyltransferase</keyword>
<feature type="domain" description="Methyltransferase" evidence="2">
    <location>
        <begin position="73"/>
        <end position="166"/>
    </location>
</feature>
<keyword evidence="1 3" id="KW-0808">Transferase</keyword>
<dbReference type="SUPFAM" id="SSF53335">
    <property type="entry name" value="S-adenosyl-L-methionine-dependent methyltransferases"/>
    <property type="match status" value="1"/>
</dbReference>
<dbReference type="PANTHER" id="PTHR43861">
    <property type="entry name" value="TRANS-ACONITATE 2-METHYLTRANSFERASE-RELATED"/>
    <property type="match status" value="1"/>
</dbReference>
<evidence type="ECO:0000313" key="3">
    <source>
        <dbReference type="EMBL" id="NLS11875.1"/>
    </source>
</evidence>
<evidence type="ECO:0000256" key="1">
    <source>
        <dbReference type="ARBA" id="ARBA00022679"/>
    </source>
</evidence>
<dbReference type="GO" id="GO:0008168">
    <property type="term" value="F:methyltransferase activity"/>
    <property type="evidence" value="ECO:0007669"/>
    <property type="project" value="UniProtKB-KW"/>
</dbReference>
<dbReference type="EMBL" id="JABAIK010000002">
    <property type="protein sequence ID" value="NLS11875.1"/>
    <property type="molecule type" value="Genomic_DNA"/>
</dbReference>
<accession>A0A7X8YFT0</accession>
<evidence type="ECO:0000313" key="4">
    <source>
        <dbReference type="Proteomes" id="UP000535589"/>
    </source>
</evidence>
<name>A0A7X8YFT0_9VIBR</name>
<dbReference type="GO" id="GO:0032259">
    <property type="term" value="P:methylation"/>
    <property type="evidence" value="ECO:0007669"/>
    <property type="project" value="UniProtKB-KW"/>
</dbReference>
<organism evidence="3 4">
    <name type="scientific">Vibrio agarilyticus</name>
    <dbReference type="NCBI Taxonomy" id="2726741"/>
    <lineage>
        <taxon>Bacteria</taxon>
        <taxon>Pseudomonadati</taxon>
        <taxon>Pseudomonadota</taxon>
        <taxon>Gammaproteobacteria</taxon>
        <taxon>Vibrionales</taxon>
        <taxon>Vibrionaceae</taxon>
        <taxon>Vibrio</taxon>
    </lineage>
</organism>
<dbReference type="AlphaFoldDB" id="A0A7X8YFT0"/>
<dbReference type="RefSeq" id="WP_168834969.1">
    <property type="nucleotide sequence ID" value="NZ_JABAIK010000002.1"/>
</dbReference>
<dbReference type="Pfam" id="PF13649">
    <property type="entry name" value="Methyltransf_25"/>
    <property type="match status" value="1"/>
</dbReference>
<protein>
    <submittedName>
        <fullName evidence="3">Class I SAM-dependent methyltransferase</fullName>
    </submittedName>
</protein>
<dbReference type="CDD" id="cd02440">
    <property type="entry name" value="AdoMet_MTases"/>
    <property type="match status" value="1"/>
</dbReference>
<dbReference type="Proteomes" id="UP000535589">
    <property type="component" value="Unassembled WGS sequence"/>
</dbReference>
<dbReference type="Gene3D" id="3.40.50.150">
    <property type="entry name" value="Vaccinia Virus protein VP39"/>
    <property type="match status" value="1"/>
</dbReference>
<proteinExistence type="predicted"/>
<dbReference type="InterPro" id="IPR041698">
    <property type="entry name" value="Methyltransf_25"/>
</dbReference>
<keyword evidence="4" id="KW-1185">Reference proteome</keyword>
<reference evidence="3 4" key="1">
    <citation type="submission" date="2020-04" db="EMBL/GenBank/DDBJ databases">
        <title>Vibrio sp. SM6, a novel species isolated from seawater.</title>
        <authorList>
            <person name="Wang X."/>
        </authorList>
    </citation>
    <scope>NUCLEOTIDE SEQUENCE [LARGE SCALE GENOMIC DNA]</scope>
    <source>
        <strain evidence="3 4">SM6</strain>
    </source>
</reference>
<sequence length="282" mass="32379">MYQHLEQAAEKPPLWSAYTAELLWADPYIATQMLQYHLNPNIPAASRHFDFIDESVGWLIKQGQLSETSRTIDFGCGPGLYTQRLKARGIGTVVGLDFSRNSLNYAAEQAQHADLAIEYHYGNYLDYQDERKFDLISLVMCDFCALNPTQRAQLLAKFKTLLAPNGIIALDVYTQRRFAAQPASLQLGKNTMNHFWSADDYWCIQASFTYDADLVTLDKYTVIEAARQQIVYNWLQHFTRAMLEQELQLHELEIDSVYDDLCGKPHSDADEMALIIRHRTQP</sequence>